<accession>A0ACC2ME66</accession>
<organism evidence="1 2">
    <name type="scientific">Persea americana</name>
    <name type="common">Avocado</name>
    <dbReference type="NCBI Taxonomy" id="3435"/>
    <lineage>
        <taxon>Eukaryota</taxon>
        <taxon>Viridiplantae</taxon>
        <taxon>Streptophyta</taxon>
        <taxon>Embryophyta</taxon>
        <taxon>Tracheophyta</taxon>
        <taxon>Spermatophyta</taxon>
        <taxon>Magnoliopsida</taxon>
        <taxon>Magnoliidae</taxon>
        <taxon>Laurales</taxon>
        <taxon>Lauraceae</taxon>
        <taxon>Persea</taxon>
    </lineage>
</organism>
<dbReference type="EMBL" id="CM056810">
    <property type="protein sequence ID" value="KAJ8643989.1"/>
    <property type="molecule type" value="Genomic_DNA"/>
</dbReference>
<evidence type="ECO:0000313" key="1">
    <source>
        <dbReference type="EMBL" id="KAJ8643989.1"/>
    </source>
</evidence>
<evidence type="ECO:0000313" key="2">
    <source>
        <dbReference type="Proteomes" id="UP001234297"/>
    </source>
</evidence>
<proteinExistence type="predicted"/>
<protein>
    <submittedName>
        <fullName evidence="1">Uncharacterized protein</fullName>
    </submittedName>
</protein>
<comment type="caution">
    <text evidence="1">The sequence shown here is derived from an EMBL/GenBank/DDBJ whole genome shotgun (WGS) entry which is preliminary data.</text>
</comment>
<reference evidence="1 2" key="1">
    <citation type="journal article" date="2022" name="Hortic Res">
        <title>A haplotype resolved chromosomal level avocado genome allows analysis of novel avocado genes.</title>
        <authorList>
            <person name="Nath O."/>
            <person name="Fletcher S.J."/>
            <person name="Hayward A."/>
            <person name="Shaw L.M."/>
            <person name="Masouleh A.K."/>
            <person name="Furtado A."/>
            <person name="Henry R.J."/>
            <person name="Mitter N."/>
        </authorList>
    </citation>
    <scope>NUCLEOTIDE SEQUENCE [LARGE SCALE GENOMIC DNA]</scope>
    <source>
        <strain evidence="2">cv. Hass</strain>
    </source>
</reference>
<name>A0ACC2ME66_PERAE</name>
<sequence>MDDKMLGFMMEQIDMGRRGGRGFKVEAYTNVANSMNVVHDEKYLFTVDTIRNQCKKLKADNAAMTEMLNASGFGYENSTHRIVVDDEVWIGWLRIYWRSDFFNRFKHLGSLTHAFLYAPVVSASLRPTFLVIFSGDFTGALVNNLCYLPQRMWLIDQVLRANAFPTHHKDERRGDFLETLYAIHFGYAHAHPAMMLGVAAPVVDPQVRPQAPPVPPPAGPADPFSMSYAQYEAIIQDATLTLPPSFSTTVNAHQGESLQPPSTLCMPCLLHLPQILQILGQIFLSQNHHRRLESIATTETRCRWIKNDFPFPIFEEQSLVALGPLTGMSQWKNVCFIDEELLALLQE</sequence>
<dbReference type="Proteomes" id="UP001234297">
    <property type="component" value="Chromosome 2"/>
</dbReference>
<keyword evidence="2" id="KW-1185">Reference proteome</keyword>
<gene>
    <name evidence="1" type="ORF">MRB53_005737</name>
</gene>